<dbReference type="CDD" id="cd04465">
    <property type="entry name" value="S1_RPS1_repeat_ec2_hs2"/>
    <property type="match status" value="1"/>
</dbReference>
<dbReference type="OrthoDB" id="9804077at2"/>
<reference evidence="6 7" key="1">
    <citation type="submission" date="2019-02" db="EMBL/GenBank/DDBJ databases">
        <title>Deep-cultivation of Planctomycetes and their phenomic and genomic characterization uncovers novel biology.</title>
        <authorList>
            <person name="Wiegand S."/>
            <person name="Jogler M."/>
            <person name="Boedeker C."/>
            <person name="Pinto D."/>
            <person name="Vollmers J."/>
            <person name="Rivas-Marin E."/>
            <person name="Kohn T."/>
            <person name="Peeters S.H."/>
            <person name="Heuer A."/>
            <person name="Rast P."/>
            <person name="Oberbeckmann S."/>
            <person name="Bunk B."/>
            <person name="Jeske O."/>
            <person name="Meyerdierks A."/>
            <person name="Storesund J.E."/>
            <person name="Kallscheuer N."/>
            <person name="Luecker S."/>
            <person name="Lage O.M."/>
            <person name="Pohl T."/>
            <person name="Merkel B.J."/>
            <person name="Hornburger P."/>
            <person name="Mueller R.-W."/>
            <person name="Bruemmer F."/>
            <person name="Labrenz M."/>
            <person name="Spormann A.M."/>
            <person name="Op den Camp H."/>
            <person name="Overmann J."/>
            <person name="Amann R."/>
            <person name="Jetten M.S.M."/>
            <person name="Mascher T."/>
            <person name="Medema M.H."/>
            <person name="Devos D.P."/>
            <person name="Kaster A.-K."/>
            <person name="Ovreas L."/>
            <person name="Rohde M."/>
            <person name="Galperin M.Y."/>
            <person name="Jogler C."/>
        </authorList>
    </citation>
    <scope>NUCLEOTIDE SEQUENCE [LARGE SCALE GENOMIC DNA]</scope>
    <source>
        <strain evidence="6 7">Pan161</strain>
    </source>
</reference>
<feature type="region of interest" description="Disordered" evidence="4">
    <location>
        <begin position="158"/>
        <end position="197"/>
    </location>
</feature>
<organism evidence="6 7">
    <name type="scientific">Gimesia algae</name>
    <dbReference type="NCBI Taxonomy" id="2527971"/>
    <lineage>
        <taxon>Bacteria</taxon>
        <taxon>Pseudomonadati</taxon>
        <taxon>Planctomycetota</taxon>
        <taxon>Planctomycetia</taxon>
        <taxon>Planctomycetales</taxon>
        <taxon>Planctomycetaceae</taxon>
        <taxon>Gimesia</taxon>
    </lineage>
</organism>
<gene>
    <name evidence="6" type="primary">rpsA_3</name>
    <name evidence="6" type="ORF">Pan161_49330</name>
</gene>
<dbReference type="Proteomes" id="UP000316855">
    <property type="component" value="Chromosome"/>
</dbReference>
<dbReference type="GO" id="GO:0022627">
    <property type="term" value="C:cytosolic small ribosomal subunit"/>
    <property type="evidence" value="ECO:0007669"/>
    <property type="project" value="TreeGrafter"/>
</dbReference>
<evidence type="ECO:0000259" key="5">
    <source>
        <dbReference type="PROSITE" id="PS50126"/>
    </source>
</evidence>
<dbReference type="InterPro" id="IPR050437">
    <property type="entry name" value="Ribos_protein_bS1-like"/>
</dbReference>
<feature type="compositionally biased region" description="Low complexity" evidence="4">
    <location>
        <begin position="45"/>
        <end position="65"/>
    </location>
</feature>
<dbReference type="InterPro" id="IPR035104">
    <property type="entry name" value="Ribosomal_protein_S1-like"/>
</dbReference>
<dbReference type="FunFam" id="2.40.50.140:FF:000051">
    <property type="entry name" value="RNA-binding transcriptional accessory protein"/>
    <property type="match status" value="1"/>
</dbReference>
<feature type="domain" description="S1 motif" evidence="5">
    <location>
        <begin position="450"/>
        <end position="519"/>
    </location>
</feature>
<dbReference type="RefSeq" id="WP_145231242.1">
    <property type="nucleotide sequence ID" value="NZ_CP036343.1"/>
</dbReference>
<feature type="domain" description="S1 motif" evidence="5">
    <location>
        <begin position="197"/>
        <end position="262"/>
    </location>
</feature>
<accession>A0A517VJS4</accession>
<dbReference type="SMART" id="SM00316">
    <property type="entry name" value="S1"/>
    <property type="match status" value="4"/>
</dbReference>
<dbReference type="InterPro" id="IPR003029">
    <property type="entry name" value="S1_domain"/>
</dbReference>
<dbReference type="PANTHER" id="PTHR10724:SF7">
    <property type="entry name" value="SMALL RIBOSOMAL SUBUNIT PROTEIN BS1C"/>
    <property type="match status" value="1"/>
</dbReference>
<dbReference type="AlphaFoldDB" id="A0A517VJS4"/>
<dbReference type="KEGG" id="gax:Pan161_49330"/>
<evidence type="ECO:0000256" key="2">
    <source>
        <dbReference type="ARBA" id="ARBA00022980"/>
    </source>
</evidence>
<sequence length="570" mass="60909">MSSERPTTEEVNTSEEALEAKSPADQDQPAAPQESAAGVNEATSSAPTETPQAETPAESEAAAPQGADTAERKVQLKPKVDPAQFKAIPAKGSSSAPASKEGDAEPSVEPSQEQLQEAAMMQIAEAAEPVDIPPAVDDLDGDLEAELAAALSGQGAQELAKTLSDEELAAEAKSEDAETPATPAAKSGAAEEGIGEGDRLKGVVESINNDDVFIDLGAKAMGVPGMVPLRQFGDKTPLIGQEVDVKVTSIKEAEGLILLSLPRGHHKPAGDWDAVSAGQVVECVVNKSNKGGLEVNVGSLRGFLPASQVDLYFVGDLEPFVGQKLTVQITEVNPKKRNLVVSRRKYLEAEREEIQKELWEKLAIGQEHTGTVKNIKDYGAFVDLGGIDGFLHIGEISWNRIKHPKDALSEQQQINVKILKIDKEKNRISLGMKQLQQDPWQSVEDRYLTGSTVSGKVTRTTDFGAFIELEPGLEGLIHISELDHRRVKRVTEVLTNGQETSAKVLEVDPNRKRISLSIKALIDKPEAAVDAVEEQPTYERKRKGPLLGGNADESAGGGGGGLFGNPKDFK</sequence>
<feature type="domain" description="S1 motif" evidence="5">
    <location>
        <begin position="278"/>
        <end position="344"/>
    </location>
</feature>
<dbReference type="PROSITE" id="PS50126">
    <property type="entry name" value="S1"/>
    <property type="match status" value="4"/>
</dbReference>
<keyword evidence="7" id="KW-1185">Reference proteome</keyword>
<dbReference type="Gene3D" id="2.40.50.140">
    <property type="entry name" value="Nucleic acid-binding proteins"/>
    <property type="match status" value="4"/>
</dbReference>
<feature type="domain" description="S1 motif" evidence="5">
    <location>
        <begin position="365"/>
        <end position="433"/>
    </location>
</feature>
<dbReference type="SUPFAM" id="SSF50249">
    <property type="entry name" value="Nucleic acid-binding proteins"/>
    <property type="match status" value="4"/>
</dbReference>
<name>A0A517VJS4_9PLAN</name>
<keyword evidence="2 6" id="KW-0689">Ribosomal protein</keyword>
<feature type="compositionally biased region" description="Polar residues" evidence="4">
    <location>
        <begin position="1"/>
        <end position="11"/>
    </location>
</feature>
<feature type="region of interest" description="Disordered" evidence="4">
    <location>
        <begin position="1"/>
        <end position="120"/>
    </location>
</feature>
<keyword evidence="3" id="KW-0687">Ribonucleoprotein</keyword>
<feature type="compositionally biased region" description="Basic and acidic residues" evidence="4">
    <location>
        <begin position="69"/>
        <end position="80"/>
    </location>
</feature>
<comment type="similarity">
    <text evidence="1">Belongs to the bacterial ribosomal protein bS1 family.</text>
</comment>
<feature type="compositionally biased region" description="Low complexity" evidence="4">
    <location>
        <begin position="86"/>
        <end position="99"/>
    </location>
</feature>
<dbReference type="EMBL" id="CP036343">
    <property type="protein sequence ID" value="QDT93256.1"/>
    <property type="molecule type" value="Genomic_DNA"/>
</dbReference>
<dbReference type="InterPro" id="IPR012340">
    <property type="entry name" value="NA-bd_OB-fold"/>
</dbReference>
<evidence type="ECO:0000256" key="1">
    <source>
        <dbReference type="ARBA" id="ARBA00006767"/>
    </source>
</evidence>
<feature type="region of interest" description="Disordered" evidence="4">
    <location>
        <begin position="531"/>
        <end position="570"/>
    </location>
</feature>
<dbReference type="PANTHER" id="PTHR10724">
    <property type="entry name" value="30S RIBOSOMAL PROTEIN S1"/>
    <property type="match status" value="1"/>
</dbReference>
<dbReference type="Pfam" id="PF00575">
    <property type="entry name" value="S1"/>
    <property type="match status" value="4"/>
</dbReference>
<dbReference type="GO" id="GO:0003729">
    <property type="term" value="F:mRNA binding"/>
    <property type="evidence" value="ECO:0007669"/>
    <property type="project" value="UniProtKB-ARBA"/>
</dbReference>
<dbReference type="PRINTS" id="PR00681">
    <property type="entry name" value="RIBOSOMALS1"/>
</dbReference>
<dbReference type="CDD" id="cd05688">
    <property type="entry name" value="S1_RPS1_repeat_ec3"/>
    <property type="match status" value="1"/>
</dbReference>
<evidence type="ECO:0000256" key="3">
    <source>
        <dbReference type="ARBA" id="ARBA00023274"/>
    </source>
</evidence>
<dbReference type="GO" id="GO:0006412">
    <property type="term" value="P:translation"/>
    <property type="evidence" value="ECO:0007669"/>
    <property type="project" value="TreeGrafter"/>
</dbReference>
<evidence type="ECO:0000313" key="6">
    <source>
        <dbReference type="EMBL" id="QDT93256.1"/>
    </source>
</evidence>
<protein>
    <submittedName>
        <fullName evidence="6">30S ribosomal protein S1</fullName>
    </submittedName>
</protein>
<dbReference type="GO" id="GO:0003735">
    <property type="term" value="F:structural constituent of ribosome"/>
    <property type="evidence" value="ECO:0007669"/>
    <property type="project" value="TreeGrafter"/>
</dbReference>
<evidence type="ECO:0000256" key="4">
    <source>
        <dbReference type="SAM" id="MobiDB-lite"/>
    </source>
</evidence>
<evidence type="ECO:0000313" key="7">
    <source>
        <dbReference type="Proteomes" id="UP000316855"/>
    </source>
</evidence>
<proteinExistence type="inferred from homology"/>